<dbReference type="EMBL" id="QKRB01000010">
    <property type="protein sequence ID" value="PZD97593.1"/>
    <property type="molecule type" value="Genomic_DNA"/>
</dbReference>
<feature type="transmembrane region" description="Helical" evidence="1">
    <location>
        <begin position="7"/>
        <end position="33"/>
    </location>
</feature>
<evidence type="ECO:0000313" key="3">
    <source>
        <dbReference type="Proteomes" id="UP000249522"/>
    </source>
</evidence>
<reference evidence="2 3" key="1">
    <citation type="submission" date="2018-06" db="EMBL/GenBank/DDBJ databases">
        <title>Paenibacillus imtechensis sp. nov.</title>
        <authorList>
            <person name="Pinnaka A.K."/>
            <person name="Singh H."/>
            <person name="Kaur M."/>
        </authorList>
    </citation>
    <scope>NUCLEOTIDE SEQUENCE [LARGE SCALE GENOMIC DNA]</scope>
    <source>
        <strain evidence="2 3">SMB1</strain>
    </source>
</reference>
<feature type="transmembrane region" description="Helical" evidence="1">
    <location>
        <begin position="39"/>
        <end position="66"/>
    </location>
</feature>
<organism evidence="2 3">
    <name type="scientific">Paenibacillus sambharensis</name>
    <dbReference type="NCBI Taxonomy" id="1803190"/>
    <lineage>
        <taxon>Bacteria</taxon>
        <taxon>Bacillati</taxon>
        <taxon>Bacillota</taxon>
        <taxon>Bacilli</taxon>
        <taxon>Bacillales</taxon>
        <taxon>Paenibacillaceae</taxon>
        <taxon>Paenibacillus</taxon>
    </lineage>
</organism>
<keyword evidence="1" id="KW-1133">Transmembrane helix</keyword>
<evidence type="ECO:0000313" key="2">
    <source>
        <dbReference type="EMBL" id="PZD97593.1"/>
    </source>
</evidence>
<feature type="transmembrane region" description="Helical" evidence="1">
    <location>
        <begin position="78"/>
        <end position="101"/>
    </location>
</feature>
<proteinExistence type="predicted"/>
<sequence length="102" mass="11269">MIRVNRSLAVVSFVSSVVIASIAFISFSLPLLLNLDIRFGTAFAILISIIGVVSIINFAASLAALFKQSDQQNRIYALLSIFINGFILLPFIGLFFVIFYVY</sequence>
<dbReference type="AlphaFoldDB" id="A0A2W1LFI3"/>
<keyword evidence="1" id="KW-0812">Transmembrane</keyword>
<gene>
    <name evidence="2" type="ORF">DNH61_01600</name>
</gene>
<name>A0A2W1LFI3_9BACL</name>
<keyword evidence="3" id="KW-1185">Reference proteome</keyword>
<accession>A0A2W1LFI3</accession>
<keyword evidence="1" id="KW-0472">Membrane</keyword>
<comment type="caution">
    <text evidence="2">The sequence shown here is derived from an EMBL/GenBank/DDBJ whole genome shotgun (WGS) entry which is preliminary data.</text>
</comment>
<dbReference type="Proteomes" id="UP000249522">
    <property type="component" value="Unassembled WGS sequence"/>
</dbReference>
<evidence type="ECO:0000256" key="1">
    <source>
        <dbReference type="SAM" id="Phobius"/>
    </source>
</evidence>
<protein>
    <submittedName>
        <fullName evidence="2">Uncharacterized protein</fullName>
    </submittedName>
</protein>